<comment type="similarity">
    <text evidence="1">Belongs to the short-chain dehydrogenases/reductases (SDR) family.</text>
</comment>
<dbReference type="SUPFAM" id="SSF51735">
    <property type="entry name" value="NAD(P)-binding Rossmann-fold domains"/>
    <property type="match status" value="1"/>
</dbReference>
<dbReference type="InterPro" id="IPR002347">
    <property type="entry name" value="SDR_fam"/>
</dbReference>
<comment type="caution">
    <text evidence="2">The sequence shown here is derived from an EMBL/GenBank/DDBJ whole genome shotgun (WGS) entry which is preliminary data.</text>
</comment>
<dbReference type="Gene3D" id="3.40.50.720">
    <property type="entry name" value="NAD(P)-binding Rossmann-like Domain"/>
    <property type="match status" value="1"/>
</dbReference>
<protein>
    <submittedName>
        <fullName evidence="2">SDR family oxidoreductase</fullName>
    </submittedName>
</protein>
<proteinExistence type="inferred from homology"/>
<dbReference type="PANTHER" id="PTHR42879:SF2">
    <property type="entry name" value="3-OXOACYL-[ACYL-CARRIER-PROTEIN] REDUCTASE FABG"/>
    <property type="match status" value="1"/>
</dbReference>
<name>A0ABU9KZX6_9FLAO</name>
<dbReference type="InterPro" id="IPR036291">
    <property type="entry name" value="NAD(P)-bd_dom_sf"/>
</dbReference>
<dbReference type="Proteomes" id="UP001474120">
    <property type="component" value="Unassembled WGS sequence"/>
</dbReference>
<dbReference type="Pfam" id="PF13561">
    <property type="entry name" value="adh_short_C2"/>
    <property type="match status" value="1"/>
</dbReference>
<dbReference type="PANTHER" id="PTHR42879">
    <property type="entry name" value="3-OXOACYL-(ACYL-CARRIER-PROTEIN) REDUCTASE"/>
    <property type="match status" value="1"/>
</dbReference>
<dbReference type="InterPro" id="IPR020904">
    <property type="entry name" value="Sc_DH/Rdtase_CS"/>
</dbReference>
<sequence>MSEKTKRIIISAAADGIGKVIAEAYLKIGAKVAICDINEDKINAFKKIHPGALAEVCDVGNDDDLSAWLDRSLEFLGGCDTLVNNAGIAGPTAPIEKVSPDEVRAVLNIGLVAQFHCIAKVLPGMKAQKSGLIVNMSSVGGLHAFPNRTPYSAAKRGVLGLTESLAAEVGPDNIRVNSICPGAISGERQERVIASRAEAEQRSVEEVRKDVLSANSMRTFIPPEDIAGCVLYLDSPVGVRISGQVISIDGHIPI</sequence>
<organism evidence="2 3">
    <name type="scientific">Lutimonas vermicola</name>
    <dbReference type="NCBI Taxonomy" id="414288"/>
    <lineage>
        <taxon>Bacteria</taxon>
        <taxon>Pseudomonadati</taxon>
        <taxon>Bacteroidota</taxon>
        <taxon>Flavobacteriia</taxon>
        <taxon>Flavobacteriales</taxon>
        <taxon>Flavobacteriaceae</taxon>
        <taxon>Lutimonas</taxon>
    </lineage>
</organism>
<accession>A0ABU9KZX6</accession>
<evidence type="ECO:0000256" key="1">
    <source>
        <dbReference type="ARBA" id="ARBA00006484"/>
    </source>
</evidence>
<dbReference type="PROSITE" id="PS00061">
    <property type="entry name" value="ADH_SHORT"/>
    <property type="match status" value="1"/>
</dbReference>
<dbReference type="RefSeq" id="WP_342159691.1">
    <property type="nucleotide sequence ID" value="NZ_JBCDNA010000002.1"/>
</dbReference>
<dbReference type="EMBL" id="JBCDNA010000002">
    <property type="protein sequence ID" value="MEL4455746.1"/>
    <property type="molecule type" value="Genomic_DNA"/>
</dbReference>
<dbReference type="PRINTS" id="PR00081">
    <property type="entry name" value="GDHRDH"/>
</dbReference>
<gene>
    <name evidence="2" type="ORF">AABB81_07555</name>
</gene>
<evidence type="ECO:0000313" key="3">
    <source>
        <dbReference type="Proteomes" id="UP001474120"/>
    </source>
</evidence>
<dbReference type="InterPro" id="IPR050259">
    <property type="entry name" value="SDR"/>
</dbReference>
<reference evidence="2 3" key="1">
    <citation type="submission" date="2024-04" db="EMBL/GenBank/DDBJ databases">
        <title>whole genome sequencing of Lutimonas vermicola strain IMCC1616.</title>
        <authorList>
            <person name="Bae S.S."/>
        </authorList>
    </citation>
    <scope>NUCLEOTIDE SEQUENCE [LARGE SCALE GENOMIC DNA]</scope>
    <source>
        <strain evidence="2 3">IMCC1616</strain>
    </source>
</reference>
<evidence type="ECO:0000313" key="2">
    <source>
        <dbReference type="EMBL" id="MEL4455746.1"/>
    </source>
</evidence>
<keyword evidence="3" id="KW-1185">Reference proteome</keyword>
<dbReference type="CDD" id="cd05233">
    <property type="entry name" value="SDR_c"/>
    <property type="match status" value="1"/>
</dbReference>
<dbReference type="PRINTS" id="PR00080">
    <property type="entry name" value="SDRFAMILY"/>
</dbReference>